<dbReference type="SUPFAM" id="SSF51735">
    <property type="entry name" value="NAD(P)-binding Rossmann-fold domains"/>
    <property type="match status" value="1"/>
</dbReference>
<proteinExistence type="inferred from homology"/>
<comment type="similarity">
    <text evidence="2">Belongs to the zinc-containing alcohol dehydrogenase family.</text>
</comment>
<dbReference type="InterPro" id="IPR036291">
    <property type="entry name" value="NAD(P)-bd_dom_sf"/>
</dbReference>
<evidence type="ECO:0000256" key="5">
    <source>
        <dbReference type="ARBA" id="ARBA00022723"/>
    </source>
</evidence>
<comment type="catalytic activity">
    <reaction evidence="10">
        <text>a primary alcohol + NAD(+) = an aldehyde + NADH + H(+)</text>
        <dbReference type="Rhea" id="RHEA:10736"/>
        <dbReference type="ChEBI" id="CHEBI:15378"/>
        <dbReference type="ChEBI" id="CHEBI:15734"/>
        <dbReference type="ChEBI" id="CHEBI:17478"/>
        <dbReference type="ChEBI" id="CHEBI:57540"/>
        <dbReference type="ChEBI" id="CHEBI:57945"/>
        <dbReference type="EC" id="1.1.1.1"/>
    </reaction>
</comment>
<dbReference type="AlphaFoldDB" id="A0A3G6K2R2"/>
<feature type="domain" description="Alcohol dehydrogenase-like C-terminal" evidence="11">
    <location>
        <begin position="56"/>
        <end position="181"/>
    </location>
</feature>
<comment type="cofactor">
    <cofactor evidence="1">
        <name>Zn(2+)</name>
        <dbReference type="ChEBI" id="CHEBI:29105"/>
    </cofactor>
</comment>
<sequence>MCDYALVTADYVVKVPEGLNQAQASSITCAGVITYKAIKEAKVEPGQWVSIYGAGGLGDLAIQYAKKVFNARVVAVDINQDKLELDKESGADLVVNGKEVEDVAGYIQEKTGDTHSAVVTAVSKVAFNQAVDRVRAGGTVVAVGLPSEYMELSIVKTVLDGIRVVGSLVGTRKDLEEAFDFGAQGLVVPVVETVPVDTAVKVFDQMEKGEIQGRKVLDFTK</sequence>
<name>A0A3G6K2R2_STRTR</name>
<evidence type="ECO:0000256" key="1">
    <source>
        <dbReference type="ARBA" id="ARBA00001947"/>
    </source>
</evidence>
<evidence type="ECO:0000256" key="7">
    <source>
        <dbReference type="ARBA" id="ARBA00023002"/>
    </source>
</evidence>
<protein>
    <recommendedName>
        <fullName evidence="4">Alcohol dehydrogenase</fullName>
        <ecNumber evidence="3">1.1.1.1</ecNumber>
    </recommendedName>
</protein>
<gene>
    <name evidence="13" type="ORF">DF198_04490</name>
    <name evidence="12" type="ORF">DQL92_04475</name>
</gene>
<dbReference type="Gene3D" id="3.40.50.720">
    <property type="entry name" value="NAD(P)-binding Rossmann-like Domain"/>
    <property type="match status" value="1"/>
</dbReference>
<dbReference type="PANTHER" id="PTHR42940:SF8">
    <property type="entry name" value="VACUOLAR PROTEIN SORTING-ASSOCIATED PROTEIN 11"/>
    <property type="match status" value="1"/>
</dbReference>
<evidence type="ECO:0000259" key="11">
    <source>
        <dbReference type="Pfam" id="PF00107"/>
    </source>
</evidence>
<dbReference type="NCBIfam" id="NF006940">
    <property type="entry name" value="PRK09422.1"/>
    <property type="match status" value="1"/>
</dbReference>
<dbReference type="Pfam" id="PF00107">
    <property type="entry name" value="ADH_zinc_N"/>
    <property type="match status" value="1"/>
</dbReference>
<evidence type="ECO:0000256" key="4">
    <source>
        <dbReference type="ARBA" id="ARBA00016352"/>
    </source>
</evidence>
<reference evidence="13" key="1">
    <citation type="submission" date="2018-05" db="EMBL/GenBank/DDBJ databases">
        <authorList>
            <person name="Somerville V."/>
        </authorList>
    </citation>
    <scope>NUCLEOTIDE SEQUENCE</scope>
    <source>
        <strain evidence="13">NWC_1_1</strain>
        <strain evidence="12">NWC_2_1</strain>
    </source>
</reference>
<dbReference type="GO" id="GO:0004022">
    <property type="term" value="F:alcohol dehydrogenase (NAD+) activity"/>
    <property type="evidence" value="ECO:0007669"/>
    <property type="project" value="UniProtKB-EC"/>
</dbReference>
<evidence type="ECO:0000256" key="9">
    <source>
        <dbReference type="ARBA" id="ARBA00049164"/>
    </source>
</evidence>
<dbReference type="FunFam" id="3.40.50.720:FF:000039">
    <property type="entry name" value="Alcohol dehydrogenase AdhP"/>
    <property type="match status" value="1"/>
</dbReference>
<evidence type="ECO:0000313" key="12">
    <source>
        <dbReference type="EMBL" id="AZA18036.1"/>
    </source>
</evidence>
<comment type="catalytic activity">
    <reaction evidence="9">
        <text>a secondary alcohol + NAD(+) = a ketone + NADH + H(+)</text>
        <dbReference type="Rhea" id="RHEA:10740"/>
        <dbReference type="ChEBI" id="CHEBI:15378"/>
        <dbReference type="ChEBI" id="CHEBI:17087"/>
        <dbReference type="ChEBI" id="CHEBI:35681"/>
        <dbReference type="ChEBI" id="CHEBI:57540"/>
        <dbReference type="ChEBI" id="CHEBI:57945"/>
        <dbReference type="EC" id="1.1.1.1"/>
    </reaction>
</comment>
<evidence type="ECO:0000256" key="2">
    <source>
        <dbReference type="ARBA" id="ARBA00008072"/>
    </source>
</evidence>
<evidence type="ECO:0000256" key="8">
    <source>
        <dbReference type="ARBA" id="ARBA00023027"/>
    </source>
</evidence>
<accession>A0A3G6K2R2</accession>
<keyword evidence="7" id="KW-0560">Oxidoreductase</keyword>
<dbReference type="PANTHER" id="PTHR42940">
    <property type="entry name" value="ALCOHOL DEHYDROGENASE 1-RELATED"/>
    <property type="match status" value="1"/>
</dbReference>
<dbReference type="InterPro" id="IPR013149">
    <property type="entry name" value="ADH-like_C"/>
</dbReference>
<dbReference type="GO" id="GO:0046872">
    <property type="term" value="F:metal ion binding"/>
    <property type="evidence" value="ECO:0007669"/>
    <property type="project" value="UniProtKB-KW"/>
</dbReference>
<dbReference type="EC" id="1.1.1.1" evidence="3"/>
<keyword evidence="5" id="KW-0479">Metal-binding</keyword>
<evidence type="ECO:0000256" key="6">
    <source>
        <dbReference type="ARBA" id="ARBA00022833"/>
    </source>
</evidence>
<dbReference type="Gene3D" id="3.90.180.10">
    <property type="entry name" value="Medium-chain alcohol dehydrogenases, catalytic domain"/>
    <property type="match status" value="1"/>
</dbReference>
<keyword evidence="8" id="KW-0520">NAD</keyword>
<dbReference type="EMBL" id="CP029252">
    <property type="protein sequence ID" value="AZA23388.1"/>
    <property type="molecule type" value="Genomic_DNA"/>
</dbReference>
<evidence type="ECO:0000256" key="3">
    <source>
        <dbReference type="ARBA" id="ARBA00013190"/>
    </source>
</evidence>
<evidence type="ECO:0000313" key="13">
    <source>
        <dbReference type="EMBL" id="AZA23388.1"/>
    </source>
</evidence>
<keyword evidence="6" id="KW-0862">Zinc</keyword>
<dbReference type="EMBL" id="CP031021">
    <property type="protein sequence ID" value="AZA18036.1"/>
    <property type="molecule type" value="Genomic_DNA"/>
</dbReference>
<organism evidence="13">
    <name type="scientific">Streptococcus thermophilus</name>
    <dbReference type="NCBI Taxonomy" id="1308"/>
    <lineage>
        <taxon>Bacteria</taxon>
        <taxon>Bacillati</taxon>
        <taxon>Bacillota</taxon>
        <taxon>Bacilli</taxon>
        <taxon>Lactobacillales</taxon>
        <taxon>Streptococcaceae</taxon>
        <taxon>Streptococcus</taxon>
    </lineage>
</organism>
<evidence type="ECO:0000256" key="10">
    <source>
        <dbReference type="ARBA" id="ARBA00049243"/>
    </source>
</evidence>